<dbReference type="PROSITE" id="PS51192">
    <property type="entry name" value="HELICASE_ATP_BIND_1"/>
    <property type="match status" value="1"/>
</dbReference>
<dbReference type="GO" id="GO:0004386">
    <property type="term" value="F:helicase activity"/>
    <property type="evidence" value="ECO:0007669"/>
    <property type="project" value="UniProtKB-KW"/>
</dbReference>
<dbReference type="Pfam" id="PF00271">
    <property type="entry name" value="Helicase_C"/>
    <property type="match status" value="1"/>
</dbReference>
<dbReference type="InterPro" id="IPR000330">
    <property type="entry name" value="SNF2_N"/>
</dbReference>
<dbReference type="SMART" id="SM00487">
    <property type="entry name" value="DEXDc"/>
    <property type="match status" value="1"/>
</dbReference>
<dbReference type="PANTHER" id="PTHR10799">
    <property type="entry name" value="SNF2/RAD54 HELICASE FAMILY"/>
    <property type="match status" value="1"/>
</dbReference>
<evidence type="ECO:0008006" key="9">
    <source>
        <dbReference type="Google" id="ProtNLM"/>
    </source>
</evidence>
<reference evidence="7 8" key="1">
    <citation type="submission" date="2017-01" db="EMBL/GenBank/DDBJ databases">
        <title>Novel large sulfur bacteria in the metagenomes of groundwater-fed chemosynthetic microbial mats in the Lake Huron basin.</title>
        <authorList>
            <person name="Sharrar A.M."/>
            <person name="Flood B.E."/>
            <person name="Bailey J.V."/>
            <person name="Jones D.S."/>
            <person name="Biddanda B."/>
            <person name="Ruberg S.A."/>
            <person name="Marcus D.N."/>
            <person name="Dick G.J."/>
        </authorList>
    </citation>
    <scope>NUCLEOTIDE SEQUENCE [LARGE SCALE GENOMIC DNA]</scope>
    <source>
        <strain evidence="7">A8</strain>
    </source>
</reference>
<evidence type="ECO:0000256" key="3">
    <source>
        <dbReference type="PROSITE-ProRule" id="PRU00325"/>
    </source>
</evidence>
<dbReference type="GO" id="GO:0005524">
    <property type="term" value="F:ATP binding"/>
    <property type="evidence" value="ECO:0007669"/>
    <property type="project" value="InterPro"/>
</dbReference>
<evidence type="ECO:0000256" key="2">
    <source>
        <dbReference type="ARBA" id="ARBA00022806"/>
    </source>
</evidence>
<protein>
    <recommendedName>
        <fullName evidence="9">Helicase SNF2</fullName>
    </recommendedName>
</protein>
<keyword evidence="3" id="KW-0862">Zinc</keyword>
<keyword evidence="2" id="KW-0067">ATP-binding</keyword>
<dbReference type="PROSITE" id="PS51194">
    <property type="entry name" value="HELICASE_CTER"/>
    <property type="match status" value="1"/>
</dbReference>
<keyword evidence="1" id="KW-0378">Hydrolase</keyword>
<keyword evidence="2" id="KW-0347">Helicase</keyword>
<keyword evidence="3" id="KW-0863">Zinc-finger</keyword>
<evidence type="ECO:0000313" key="8">
    <source>
        <dbReference type="Proteomes" id="UP000192491"/>
    </source>
</evidence>
<dbReference type="SUPFAM" id="SSF52540">
    <property type="entry name" value="P-loop containing nucleoside triphosphate hydrolases"/>
    <property type="match status" value="2"/>
</dbReference>
<evidence type="ECO:0000313" key="7">
    <source>
        <dbReference type="EMBL" id="OQX12853.1"/>
    </source>
</evidence>
<sequence>MHLLPKYIDLLADNNIPQSVLFTVFDTATVERGIDYFEANHVTHYRAEPSGNGNVMIYAKVQGNSSTPYATTVSYNEKRPHWITGMCSCPVTTSCKHSVAVLFSYLEQASKLKRRESELRGLGARAFTAASLPTARGKQVSPIDFWLQSITAASRSSQETNTSVEVVTPQAQLLYLLRFDNYRTELVNIGIYRSSPLKKGGLGKPSSIPLDTLITNHRARNFHYEPHDLMIAQLLALPELRFASYGHSGILTGRVGQQVLTEVLKTGRAFWATAEAWQHAAQPLRSGMRRLFDFQWTTDEKGCYHVGLVAEKPIDQRFWLNGELWFVDSANRECGLLEYPDLNSQQVEKLLNAPPIPPEEAEVVSERLLEILPDADIPAPSVKVRQEMETLEYPLQPVILLQTLLSDEHGRALHGVSLSFRYDTHILRPTTPGASSVVKADKQRYRLQRDRLGEQSALEALSDYGFESGRKRFSSLHPLDFVLEADNKTLGALRWHDFLEHGLSSLQHAGWQVEIAEDFDLKFDVVDEFDAAWEESAGSNDWFEISMGFQVDGQRVNLLPILVEMLTQMESPQALQELLRRQEHLLVPLSDNRWVKLDAKRLEGIMETLVELYDHQPLNADGNLEFSRFQGANLAALLNAPGMKWKGVEELAELTEKLRNFQGIQPATIPASLQADLRPYQHEGVSWLQFLREFQFNGTLADDMGLGKTLQTLTHLLLEKEAGRMDLPSLVVAPTSLMGNWRREAARFTPGLRVQVVHGADRLRHFSSFADFDLILTTYPLMLRDEERYQKQQFHYLILDEAQAIKNAASKTTQIIYTLKARHRLCLTGTPLENHLGELWSMYHFLMPGFLGTNEKFTRLFRSPIEKQGDLGRQQQLRNRVLPFMLRRTKELVASELPPKTEIIRSVPLDGKQRDLYETVRLAMDAKVREEISKKGFARSQIMILEALLKLRQVCCDPRLVKLEKAQKVKESAKLELLMSLLPEMVEEGRKILLFSQFTSMLALIELELEKANISYCKLTGQTKNRDDVVTAFQEGDAKVFLISLKAGGTGLNLTAADTVIHYDPWWNPAVEQQATDRAYRIGQDKPVFVYKLLTEETVEEKILKLQERKQALADGLYSDKAGEEGARFSADDLMDLLKPLEK</sequence>
<dbReference type="Gene3D" id="3.40.50.10810">
    <property type="entry name" value="Tandem AAA-ATPase domain"/>
    <property type="match status" value="1"/>
</dbReference>
<dbReference type="GO" id="GO:0016787">
    <property type="term" value="F:hydrolase activity"/>
    <property type="evidence" value="ECO:0007669"/>
    <property type="project" value="UniProtKB-KW"/>
</dbReference>
<dbReference type="CDD" id="cd18793">
    <property type="entry name" value="SF2_C_SNF"/>
    <property type="match status" value="1"/>
</dbReference>
<dbReference type="InterPro" id="IPR001650">
    <property type="entry name" value="Helicase_C-like"/>
</dbReference>
<keyword evidence="3" id="KW-0479">Metal-binding</keyword>
<evidence type="ECO:0000259" key="5">
    <source>
        <dbReference type="PROSITE" id="PS51192"/>
    </source>
</evidence>
<feature type="domain" description="Helicase C-terminal" evidence="6">
    <location>
        <begin position="974"/>
        <end position="1135"/>
    </location>
</feature>
<dbReference type="InterPro" id="IPR038718">
    <property type="entry name" value="SNF2-like_sf"/>
</dbReference>
<dbReference type="PROSITE" id="PS50966">
    <property type="entry name" value="ZF_SWIM"/>
    <property type="match status" value="1"/>
</dbReference>
<feature type="domain" description="Helicase ATP-binding" evidence="5">
    <location>
        <begin position="689"/>
        <end position="849"/>
    </location>
</feature>
<name>A0A1Y1QSI9_9GAMM</name>
<dbReference type="AlphaFoldDB" id="A0A1Y1QSI9"/>
<proteinExistence type="predicted"/>
<dbReference type="Proteomes" id="UP000192491">
    <property type="component" value="Unassembled WGS sequence"/>
</dbReference>
<dbReference type="InterPro" id="IPR027417">
    <property type="entry name" value="P-loop_NTPase"/>
</dbReference>
<accession>A0A1Y1QSI9</accession>
<gene>
    <name evidence="7" type="ORF">BWK73_13760</name>
</gene>
<dbReference type="GO" id="GO:0008270">
    <property type="term" value="F:zinc ion binding"/>
    <property type="evidence" value="ECO:0007669"/>
    <property type="project" value="UniProtKB-KW"/>
</dbReference>
<evidence type="ECO:0000256" key="1">
    <source>
        <dbReference type="ARBA" id="ARBA00022801"/>
    </source>
</evidence>
<dbReference type="CDD" id="cd18012">
    <property type="entry name" value="DEXQc_arch_SWI2_SNF2"/>
    <property type="match status" value="1"/>
</dbReference>
<dbReference type="InterPro" id="IPR049730">
    <property type="entry name" value="SNF2/RAD54-like_C"/>
</dbReference>
<dbReference type="SMART" id="SM00490">
    <property type="entry name" value="HELICc"/>
    <property type="match status" value="1"/>
</dbReference>
<evidence type="ECO:0000259" key="4">
    <source>
        <dbReference type="PROSITE" id="PS50966"/>
    </source>
</evidence>
<dbReference type="EMBL" id="MTEJ01000057">
    <property type="protein sequence ID" value="OQX12853.1"/>
    <property type="molecule type" value="Genomic_DNA"/>
</dbReference>
<dbReference type="InterPro" id="IPR007527">
    <property type="entry name" value="Znf_SWIM"/>
</dbReference>
<organism evidence="7 8">
    <name type="scientific">Thiothrix lacustris</name>
    <dbReference type="NCBI Taxonomy" id="525917"/>
    <lineage>
        <taxon>Bacteria</taxon>
        <taxon>Pseudomonadati</taxon>
        <taxon>Pseudomonadota</taxon>
        <taxon>Gammaproteobacteria</taxon>
        <taxon>Thiotrichales</taxon>
        <taxon>Thiotrichaceae</taxon>
        <taxon>Thiothrix</taxon>
    </lineage>
</organism>
<dbReference type="InterPro" id="IPR014001">
    <property type="entry name" value="Helicase_ATP-bd"/>
</dbReference>
<dbReference type="Gene3D" id="3.40.50.300">
    <property type="entry name" value="P-loop containing nucleotide triphosphate hydrolases"/>
    <property type="match status" value="1"/>
</dbReference>
<comment type="caution">
    <text evidence="7">The sequence shown here is derived from an EMBL/GenBank/DDBJ whole genome shotgun (WGS) entry which is preliminary data.</text>
</comment>
<feature type="domain" description="SWIM-type" evidence="4">
    <location>
        <begin position="69"/>
        <end position="106"/>
    </location>
</feature>
<keyword evidence="2" id="KW-0547">Nucleotide-binding</keyword>
<dbReference type="Pfam" id="PF00176">
    <property type="entry name" value="SNF2-rel_dom"/>
    <property type="match status" value="1"/>
</dbReference>
<evidence type="ECO:0000259" key="6">
    <source>
        <dbReference type="PROSITE" id="PS51194"/>
    </source>
</evidence>